<dbReference type="Gene3D" id="1.10.10.10">
    <property type="entry name" value="Winged helix-like DNA-binding domain superfamily/Winged helix DNA-binding domain"/>
    <property type="match status" value="1"/>
</dbReference>
<evidence type="ECO:0000313" key="1">
    <source>
        <dbReference type="EMBL" id="QFR59750.1"/>
    </source>
</evidence>
<reference evidence="1 2" key="1">
    <citation type="submission" date="2019-09" db="EMBL/GenBank/DDBJ databases">
        <title>The characteristics and genome analysis of VB_ApiP_XC38, a novel N4-like phage Infecting Acinetobacter pittii.</title>
        <authorList>
            <person name="Cheng M."/>
        </authorList>
    </citation>
    <scope>NUCLEOTIDE SEQUENCE [LARGE SCALE GENOMIC DNA]</scope>
</reference>
<dbReference type="InterPro" id="IPR036388">
    <property type="entry name" value="WH-like_DNA-bd_sf"/>
</dbReference>
<dbReference type="Proteomes" id="UP000326537">
    <property type="component" value="Segment"/>
</dbReference>
<protein>
    <submittedName>
        <fullName evidence="1">Uncharacterized protein</fullName>
    </submittedName>
</protein>
<gene>
    <name evidence="1" type="ORF">VBApiPXC38_63</name>
</gene>
<name>A0A5P8PR34_9CAUD</name>
<proteinExistence type="predicted"/>
<keyword evidence="2" id="KW-1185">Reference proteome</keyword>
<accession>A0A5P8PR34</accession>
<dbReference type="EMBL" id="MN508356">
    <property type="protein sequence ID" value="QFR59750.1"/>
    <property type="molecule type" value="Genomic_DNA"/>
</dbReference>
<evidence type="ECO:0000313" key="2">
    <source>
        <dbReference type="Proteomes" id="UP000326537"/>
    </source>
</evidence>
<sequence>MKVKKSLTPAEIKLVVAEWKLPKKERMTQRELALRFNVAEITIRRALADEGLVKLKGHMSPTHESMINFLEAQGLNTLKKLQNFVVKARKGSNAK</sequence>
<organism evidence="1 2">
    <name type="scientific">Acinetobacter phage VB_ApiP_XC38</name>
    <dbReference type="NCBI Taxonomy" id="2655002"/>
    <lineage>
        <taxon>Viruses</taxon>
        <taxon>Duplodnaviria</taxon>
        <taxon>Heunggongvirae</taxon>
        <taxon>Uroviricota</taxon>
        <taxon>Caudoviricetes</taxon>
        <taxon>Schitoviridae</taxon>
        <taxon>Exceevirus</taxon>
        <taxon>Exceevirus Xc38</taxon>
    </lineage>
</organism>